<dbReference type="Pfam" id="PF00561">
    <property type="entry name" value="Abhydrolase_1"/>
    <property type="match status" value="1"/>
</dbReference>
<comment type="caution">
    <text evidence="3">The sequence shown here is derived from an EMBL/GenBank/DDBJ whole genome shotgun (WGS) entry which is preliminary data.</text>
</comment>
<keyword evidence="1" id="KW-0378">Hydrolase</keyword>
<organism evidence="3 4">
    <name type="scientific">Pseudovibrio ascidiaceicola</name>
    <dbReference type="NCBI Taxonomy" id="285279"/>
    <lineage>
        <taxon>Bacteria</taxon>
        <taxon>Pseudomonadati</taxon>
        <taxon>Pseudomonadota</taxon>
        <taxon>Alphaproteobacteria</taxon>
        <taxon>Hyphomicrobiales</taxon>
        <taxon>Stappiaceae</taxon>
        <taxon>Pseudovibrio</taxon>
    </lineage>
</organism>
<keyword evidence="4" id="KW-1185">Reference proteome</keyword>
<reference evidence="3 4" key="1">
    <citation type="submission" date="2016-10" db="EMBL/GenBank/DDBJ databases">
        <authorList>
            <person name="Varghese N."/>
            <person name="Submissions S."/>
        </authorList>
    </citation>
    <scope>NUCLEOTIDE SEQUENCE [LARGE SCALE GENOMIC DNA]</scope>
    <source>
        <strain evidence="3 4">DSM 16392</strain>
    </source>
</reference>
<evidence type="ECO:0000259" key="2">
    <source>
        <dbReference type="Pfam" id="PF00561"/>
    </source>
</evidence>
<dbReference type="InterPro" id="IPR029058">
    <property type="entry name" value="AB_hydrolase_fold"/>
</dbReference>
<dbReference type="EMBL" id="FOSK01000019">
    <property type="protein sequence ID" value="SFL16816.1"/>
    <property type="molecule type" value="Genomic_DNA"/>
</dbReference>
<dbReference type="InterPro" id="IPR000639">
    <property type="entry name" value="Epox_hydrolase-like"/>
</dbReference>
<dbReference type="PRINTS" id="PR00111">
    <property type="entry name" value="ABHYDROLASE"/>
</dbReference>
<dbReference type="InterPro" id="IPR000073">
    <property type="entry name" value="AB_hydrolase_1"/>
</dbReference>
<dbReference type="PANTHER" id="PTHR43798:SF31">
    <property type="entry name" value="AB HYDROLASE SUPERFAMILY PROTEIN YCLE"/>
    <property type="match status" value="1"/>
</dbReference>
<gene>
    <name evidence="3" type="ORF">SAMN04488518_11921</name>
</gene>
<dbReference type="SUPFAM" id="SSF53474">
    <property type="entry name" value="alpha/beta-Hydrolases"/>
    <property type="match status" value="1"/>
</dbReference>
<accession>A0A1I4FJ11</accession>
<dbReference type="Proteomes" id="UP000199598">
    <property type="component" value="Unassembled WGS sequence"/>
</dbReference>
<proteinExistence type="predicted"/>
<evidence type="ECO:0000313" key="4">
    <source>
        <dbReference type="Proteomes" id="UP000199598"/>
    </source>
</evidence>
<name>A0A1I4FJ11_9HYPH</name>
<evidence type="ECO:0000313" key="3">
    <source>
        <dbReference type="EMBL" id="SFL16816.1"/>
    </source>
</evidence>
<dbReference type="PANTHER" id="PTHR43798">
    <property type="entry name" value="MONOACYLGLYCEROL LIPASE"/>
    <property type="match status" value="1"/>
</dbReference>
<feature type="domain" description="AB hydrolase-1" evidence="2">
    <location>
        <begin position="66"/>
        <end position="169"/>
    </location>
</feature>
<protein>
    <submittedName>
        <fullName evidence="3">Pimeloyl-ACP methyl ester carboxylesterase</fullName>
    </submittedName>
</protein>
<dbReference type="InterPro" id="IPR050266">
    <property type="entry name" value="AB_hydrolase_sf"/>
</dbReference>
<dbReference type="PRINTS" id="PR00412">
    <property type="entry name" value="EPOXHYDRLASE"/>
</dbReference>
<dbReference type="Gene3D" id="3.40.50.1820">
    <property type="entry name" value="alpha/beta hydrolase"/>
    <property type="match status" value="1"/>
</dbReference>
<sequence>MCGQPNCFKRLALCARPRHFSVSDRKVHQSIGVKMIDIPTLLEARSVQSARLTTRVLFSGPEDGVPIFFIHGNLSAATWFEETMQRLPKFFRAIAPDLRGYAGADPAVVVDATRGTKDFADDLAALMDELGIKTAHMVGHSLGGGVLWQFLADYPQRVLSLTQVSPSSPFGFGCSKADGTPCFEDGAGSGAAAVNPEFVKLLMDKDSSTGSDFSPRNILNTFVWKPPFQPKRMEACMATVFAQHTGDKSYPGDVLPSSNWPGVAPGRFGSINALAPNRQANPLGFCDVDAKPPVLWVHGADDLVVSDSSMFDLGSLGKLGFLPSWPGEEVFPPQLMVTQTSDALDRYEANGGSVERYVVKKCGHTAYIEKPEEFDAVFHAFLQKHVSVTEAS</sequence>
<evidence type="ECO:0000256" key="1">
    <source>
        <dbReference type="ARBA" id="ARBA00022801"/>
    </source>
</evidence>